<dbReference type="RefSeq" id="WP_308896372.1">
    <property type="nucleotide sequence ID" value="NZ_CP133218.1"/>
</dbReference>
<protein>
    <recommendedName>
        <fullName evidence="5">Lipoprotein</fullName>
    </recommendedName>
</protein>
<keyword evidence="2" id="KW-0732">Signal</keyword>
<evidence type="ECO:0000256" key="1">
    <source>
        <dbReference type="SAM" id="Coils"/>
    </source>
</evidence>
<dbReference type="EMBL" id="CP133218">
    <property type="protein sequence ID" value="WML91565.1"/>
    <property type="molecule type" value="Genomic_DNA"/>
</dbReference>
<organism evidence="3 4">
    <name type="scientific">Thiothrix lacustris</name>
    <dbReference type="NCBI Taxonomy" id="525917"/>
    <lineage>
        <taxon>Bacteria</taxon>
        <taxon>Pseudomonadati</taxon>
        <taxon>Pseudomonadota</taxon>
        <taxon>Gammaproteobacteria</taxon>
        <taxon>Thiotrichales</taxon>
        <taxon>Thiotrichaceae</taxon>
        <taxon>Thiothrix</taxon>
    </lineage>
</organism>
<name>A0ABY9MVT3_9GAMM</name>
<keyword evidence="4" id="KW-1185">Reference proteome</keyword>
<proteinExistence type="predicted"/>
<evidence type="ECO:0008006" key="5">
    <source>
        <dbReference type="Google" id="ProtNLM"/>
    </source>
</evidence>
<gene>
    <name evidence="3" type="ORF">RCF98_04275</name>
</gene>
<dbReference type="Proteomes" id="UP001236657">
    <property type="component" value="Chromosome"/>
</dbReference>
<evidence type="ECO:0000313" key="3">
    <source>
        <dbReference type="EMBL" id="WML91565.1"/>
    </source>
</evidence>
<keyword evidence="1" id="KW-0175">Coiled coil</keyword>
<evidence type="ECO:0000313" key="4">
    <source>
        <dbReference type="Proteomes" id="UP001236657"/>
    </source>
</evidence>
<evidence type="ECO:0000256" key="2">
    <source>
        <dbReference type="SAM" id="SignalP"/>
    </source>
</evidence>
<feature type="signal peptide" evidence="2">
    <location>
        <begin position="1"/>
        <end position="22"/>
    </location>
</feature>
<feature type="coiled-coil region" evidence="1">
    <location>
        <begin position="150"/>
        <end position="239"/>
    </location>
</feature>
<dbReference type="PROSITE" id="PS51257">
    <property type="entry name" value="PROKAR_LIPOPROTEIN"/>
    <property type="match status" value="1"/>
</dbReference>
<accession>A0ABY9MVT3</accession>
<reference evidence="3 4" key="1">
    <citation type="submission" date="2023-08" db="EMBL/GenBank/DDBJ databases">
        <title>New molecular markers tilS and rpoB for phylogenetic and monitoring studies of the genus Thiothrix biodiversity.</title>
        <authorList>
            <person name="Ravin N.V."/>
            <person name="Smolyakov D."/>
            <person name="Markov N.D."/>
            <person name="Beletsky A.V."/>
            <person name="Mardanov A.V."/>
            <person name="Rudenko T.S."/>
            <person name="Grabovich M.Y."/>
        </authorList>
    </citation>
    <scope>NUCLEOTIDE SEQUENCE [LARGE SCALE GENOMIC DNA]</scope>
    <source>
        <strain evidence="3 4">MK1</strain>
    </source>
</reference>
<sequence length="241" mass="26617">MIKKLNHASKITSIILALSVSAGCSMNATKSTITPEQEKDIQACKTNLPSSKKIKKEAVTYGCLASLAFWKAIGQENPAALMCVAGGGAGFVLGDSVAERKCSYLNIANQLDGEIAHTSKTNGTFALFFIEQDLNLKLQQAQAEALLTAKEKASADKVALQKMQESLTEQLEKEQYLLTQMQEERQFKQETVNKAKQAKLEKEKIDMLTNEIKSLIDNIKKLRENNKSLRDIKETFAANTQ</sequence>
<feature type="chain" id="PRO_5046016354" description="Lipoprotein" evidence="2">
    <location>
        <begin position="23"/>
        <end position="241"/>
    </location>
</feature>